<sequence length="459" mass="51082">MTSENKRWLLLVDYNLSRVGDVACMFDYARTRYQLSTILIRHHPSQQDHQLADAVIDLNPLDGGFVDQALRALQPWLGQLAGGLVFSDNAVASGASLLKALGLPVDDADLAQAAFSKSVYRQREQKHAELFGAQSLYCPPFQIIRTQAELAAFAERNPEGFVLKPSCEGNNRGVLLLKQGDDLAAAWQEVLPYLDGGLIAEGYIPFHREYSFDGIGNLHFITEKISASGRYPVETGQLLPARLQPAERHRLIRAGQSANLLVGQFAGPFHNEVKLDDAGARTAVIEPNRRPAGMKIWHLAERVYRQSFYQLWVDSVLAQALPQQLPAPRGQAATMMLGMPRDGELDIAALPAPEQLLQQALQRLGEQPDELEFFEFAWLAPARRAYPLQARDNGDFPAQVCVYTPDDGYDLHGWLQRFQQAWASILLNYLDAPDVEEKLRRPAVAIAKNGGHGFLHAHH</sequence>
<protein>
    <recommendedName>
        <fullName evidence="5">ATP-grasp domain-containing protein</fullName>
    </recommendedName>
</protein>
<dbReference type="RefSeq" id="WP_021478243.1">
    <property type="nucleotide sequence ID" value="NZ_AVPH01000267.1"/>
</dbReference>
<evidence type="ECO:0000313" key="6">
    <source>
        <dbReference type="EMBL" id="ERE02580.1"/>
    </source>
</evidence>
<dbReference type="PANTHER" id="PTHR43585:SF2">
    <property type="entry name" value="ATP-GRASP ENZYME FSQD"/>
    <property type="match status" value="1"/>
</dbReference>
<organism evidence="6 7">
    <name type="scientific">Pseudogulbenkiania ferrooxidans EGD-HP2</name>
    <dbReference type="NCBI Taxonomy" id="1388764"/>
    <lineage>
        <taxon>Bacteria</taxon>
        <taxon>Pseudomonadati</taxon>
        <taxon>Pseudomonadota</taxon>
        <taxon>Betaproteobacteria</taxon>
        <taxon>Neisseriales</taxon>
        <taxon>Chromobacteriaceae</taxon>
        <taxon>Pseudogulbenkiania</taxon>
    </lineage>
</organism>
<keyword evidence="1" id="KW-0436">Ligase</keyword>
<name>A0ABP2XL10_9NEIS</name>
<evidence type="ECO:0000256" key="1">
    <source>
        <dbReference type="ARBA" id="ARBA00022598"/>
    </source>
</evidence>
<dbReference type="PANTHER" id="PTHR43585">
    <property type="entry name" value="FUMIPYRROLE BIOSYNTHESIS PROTEIN C"/>
    <property type="match status" value="1"/>
</dbReference>
<dbReference type="InterPro" id="IPR011761">
    <property type="entry name" value="ATP-grasp"/>
</dbReference>
<dbReference type="Gene3D" id="3.30.470.20">
    <property type="entry name" value="ATP-grasp fold, B domain"/>
    <property type="match status" value="1"/>
</dbReference>
<gene>
    <name evidence="6" type="ORF">O166_13525</name>
</gene>
<keyword evidence="7" id="KW-1185">Reference proteome</keyword>
<feature type="domain" description="ATP-grasp" evidence="5">
    <location>
        <begin position="128"/>
        <end position="317"/>
    </location>
</feature>
<evidence type="ECO:0000313" key="7">
    <source>
        <dbReference type="Proteomes" id="UP000016426"/>
    </source>
</evidence>
<dbReference type="SUPFAM" id="SSF56059">
    <property type="entry name" value="Glutathione synthetase ATP-binding domain-like"/>
    <property type="match status" value="1"/>
</dbReference>
<dbReference type="EMBL" id="AVPH01000267">
    <property type="protein sequence ID" value="ERE02580.1"/>
    <property type="molecule type" value="Genomic_DNA"/>
</dbReference>
<dbReference type="InterPro" id="IPR052032">
    <property type="entry name" value="ATP-dep_AA_Ligase"/>
</dbReference>
<evidence type="ECO:0000256" key="3">
    <source>
        <dbReference type="ARBA" id="ARBA00022840"/>
    </source>
</evidence>
<evidence type="ECO:0000256" key="4">
    <source>
        <dbReference type="PROSITE-ProRule" id="PRU00409"/>
    </source>
</evidence>
<dbReference type="PROSITE" id="PS50975">
    <property type="entry name" value="ATP_GRASP"/>
    <property type="match status" value="1"/>
</dbReference>
<keyword evidence="3 4" id="KW-0067">ATP-binding</keyword>
<keyword evidence="2 4" id="KW-0547">Nucleotide-binding</keyword>
<evidence type="ECO:0000259" key="5">
    <source>
        <dbReference type="PROSITE" id="PS50975"/>
    </source>
</evidence>
<evidence type="ECO:0000256" key="2">
    <source>
        <dbReference type="ARBA" id="ARBA00022741"/>
    </source>
</evidence>
<accession>A0ABP2XL10</accession>
<dbReference type="Proteomes" id="UP000016426">
    <property type="component" value="Unassembled WGS sequence"/>
</dbReference>
<reference evidence="6 7" key="1">
    <citation type="journal article" date="2013" name="Genome Announc.">
        <title>Genome Sequence of the Pigment-Producing Bacterium Pseudogulbenkiania ferrooxidans, Isolated from Loktak Lake.</title>
        <authorList>
            <person name="Puranik S."/>
            <person name="Talkal R."/>
            <person name="Qureshi A."/>
            <person name="Khardenavis A."/>
            <person name="Kapley A."/>
            <person name="Purohit H.J."/>
        </authorList>
    </citation>
    <scope>NUCLEOTIDE SEQUENCE [LARGE SCALE GENOMIC DNA]</scope>
    <source>
        <strain evidence="6 7">EGD-HP2</strain>
    </source>
</reference>
<comment type="caution">
    <text evidence="6">The sequence shown here is derived from an EMBL/GenBank/DDBJ whole genome shotgun (WGS) entry which is preliminary data.</text>
</comment>
<proteinExistence type="predicted"/>